<dbReference type="PROSITE" id="PS50111">
    <property type="entry name" value="CHEMOTAXIS_TRANSDUC_2"/>
    <property type="match status" value="1"/>
</dbReference>
<keyword evidence="1" id="KW-0488">Methylation</keyword>
<dbReference type="PANTHER" id="PTHR43531:SF14">
    <property type="entry name" value="METHYL-ACCEPTING CHEMOTAXIS PROTEIN I-RELATED"/>
    <property type="match status" value="1"/>
</dbReference>
<dbReference type="GO" id="GO:0005886">
    <property type="term" value="C:plasma membrane"/>
    <property type="evidence" value="ECO:0007669"/>
    <property type="project" value="TreeGrafter"/>
</dbReference>
<dbReference type="SMART" id="SM00283">
    <property type="entry name" value="MA"/>
    <property type="match status" value="1"/>
</dbReference>
<keyword evidence="3" id="KW-0807">Transducer</keyword>
<feature type="domain" description="Methyl-accepting transducer" evidence="5">
    <location>
        <begin position="324"/>
        <end position="553"/>
    </location>
</feature>
<accession>A0A1H2JNF3</accession>
<dbReference type="Gene3D" id="1.10.287.950">
    <property type="entry name" value="Methyl-accepting chemotaxis protein"/>
    <property type="match status" value="1"/>
</dbReference>
<evidence type="ECO:0000256" key="3">
    <source>
        <dbReference type="PROSITE-ProRule" id="PRU00284"/>
    </source>
</evidence>
<feature type="transmembrane region" description="Helical" evidence="4">
    <location>
        <begin position="285"/>
        <end position="306"/>
    </location>
</feature>
<proteinExistence type="inferred from homology"/>
<dbReference type="Pfam" id="PF14827">
    <property type="entry name" value="dCache_3"/>
    <property type="match status" value="1"/>
</dbReference>
<gene>
    <name evidence="6" type="ORF">SAMN04487931_113116</name>
</gene>
<dbReference type="EMBL" id="FNLL01000013">
    <property type="protein sequence ID" value="SDU57666.1"/>
    <property type="molecule type" value="Genomic_DNA"/>
</dbReference>
<dbReference type="Pfam" id="PF00015">
    <property type="entry name" value="MCPsignal"/>
    <property type="match status" value="1"/>
</dbReference>
<protein>
    <submittedName>
        <fullName evidence="6">Methyl-accepting chemotaxis protein</fullName>
    </submittedName>
</protein>
<name>A0A1H2JNF3_9BACT</name>
<dbReference type="InterPro" id="IPR004089">
    <property type="entry name" value="MCPsignal_dom"/>
</dbReference>
<dbReference type="PANTHER" id="PTHR43531">
    <property type="entry name" value="PROTEIN ICFG"/>
    <property type="match status" value="1"/>
</dbReference>
<dbReference type="CDD" id="cd11386">
    <property type="entry name" value="MCP_signal"/>
    <property type="match status" value="1"/>
</dbReference>
<dbReference type="GO" id="GO:0004888">
    <property type="term" value="F:transmembrane signaling receptor activity"/>
    <property type="evidence" value="ECO:0007669"/>
    <property type="project" value="TreeGrafter"/>
</dbReference>
<dbReference type="SUPFAM" id="SSF58104">
    <property type="entry name" value="Methyl-accepting chemotaxis protein (MCP) signaling domain"/>
    <property type="match status" value="1"/>
</dbReference>
<dbReference type="RefSeq" id="WP_092237492.1">
    <property type="nucleotide sequence ID" value="NZ_FNLL01000013.1"/>
</dbReference>
<dbReference type="Proteomes" id="UP000199608">
    <property type="component" value="Unassembled WGS sequence"/>
</dbReference>
<dbReference type="InterPro" id="IPR029150">
    <property type="entry name" value="dCache_3"/>
</dbReference>
<dbReference type="AlphaFoldDB" id="A0A1H2JNF3"/>
<evidence type="ECO:0000313" key="6">
    <source>
        <dbReference type="EMBL" id="SDU57666.1"/>
    </source>
</evidence>
<comment type="similarity">
    <text evidence="2">Belongs to the methyl-accepting chemotaxis (MCP) protein family.</text>
</comment>
<dbReference type="SUPFAM" id="SSF103190">
    <property type="entry name" value="Sensory domain-like"/>
    <property type="match status" value="1"/>
</dbReference>
<evidence type="ECO:0000256" key="4">
    <source>
        <dbReference type="SAM" id="Phobius"/>
    </source>
</evidence>
<dbReference type="InterPro" id="IPR051310">
    <property type="entry name" value="MCP_chemotaxis"/>
</dbReference>
<keyword evidence="4" id="KW-0472">Membrane</keyword>
<dbReference type="Gene3D" id="3.30.450.20">
    <property type="entry name" value="PAS domain"/>
    <property type="match status" value="1"/>
</dbReference>
<dbReference type="GO" id="GO:0006935">
    <property type="term" value="P:chemotaxis"/>
    <property type="evidence" value="ECO:0007669"/>
    <property type="project" value="TreeGrafter"/>
</dbReference>
<evidence type="ECO:0000313" key="7">
    <source>
        <dbReference type="Proteomes" id="UP000199608"/>
    </source>
</evidence>
<feature type="transmembrane region" description="Helical" evidence="4">
    <location>
        <begin position="12"/>
        <end position="32"/>
    </location>
</feature>
<sequence>MNKRVFSLKAKLIMMTLVIVLTVIAIQTAINLQRISKQKEALIHLQGKGYEQFMREINQSSEENMRLALMIANMDFVHQTMKTKDKSGLLNEIKPLNDILNNSNKFNYRIHFHEPGSVSFLRVWKPAKNGDPLAGFRMTVNKVQESKKPVKGIEAGRGGLVVRGLAPILDGGEMIGSVEVFCDISDIAESIDETNAIYGLDKIEATAVQSVQKLGNFNVLKSPPKDMGDVDASFVDQAVKSVMTKEAGNTLLTASPVTDYQDQVVGVYVRFLDIRQINADIRSNIIIMILVAAVLITVSFFFAMLLSNSVANPIKLIIDGLFMSSVQVDSASKQIAAISTALAEGSSDQAASIEETSSSLEEMASMTKNNAKNAMHADNLMQTANQIVTKAYKSMTDLTISMQDITVASKETSKIVKTIDEISFRTNLLALNAAVEAARAGEAGVGFAVVADEVRNLSMRAAEAARNTAILIESTVKKVSDGAELVQSTNHDFNEVAENTKRVGGLLKEIAAASNEQAQGISQVNSAVADMDKVVQQNAASAEQNSGASSEMNVQSLKMKEFVADLSLLIQGDGRSAVTSRHEDTKQLRLYQDTLPDK</sequence>
<evidence type="ECO:0000256" key="1">
    <source>
        <dbReference type="ARBA" id="ARBA00022481"/>
    </source>
</evidence>
<keyword evidence="7" id="KW-1185">Reference proteome</keyword>
<reference evidence="7" key="1">
    <citation type="submission" date="2016-10" db="EMBL/GenBank/DDBJ databases">
        <authorList>
            <person name="Varghese N."/>
            <person name="Submissions S."/>
        </authorList>
    </citation>
    <scope>NUCLEOTIDE SEQUENCE [LARGE SCALE GENOMIC DNA]</scope>
    <source>
        <strain evidence="7">DSM 3384</strain>
    </source>
</reference>
<keyword evidence="4" id="KW-1133">Transmembrane helix</keyword>
<keyword evidence="4" id="KW-0812">Transmembrane</keyword>
<dbReference type="InterPro" id="IPR029151">
    <property type="entry name" value="Sensor-like_sf"/>
</dbReference>
<evidence type="ECO:0000256" key="2">
    <source>
        <dbReference type="ARBA" id="ARBA00029447"/>
    </source>
</evidence>
<organism evidence="6 7">
    <name type="scientific">Desulfobacula phenolica</name>
    <dbReference type="NCBI Taxonomy" id="90732"/>
    <lineage>
        <taxon>Bacteria</taxon>
        <taxon>Pseudomonadati</taxon>
        <taxon>Thermodesulfobacteriota</taxon>
        <taxon>Desulfobacteria</taxon>
        <taxon>Desulfobacterales</taxon>
        <taxon>Desulfobacteraceae</taxon>
        <taxon>Desulfobacula</taxon>
    </lineage>
</organism>
<dbReference type="GO" id="GO:0007165">
    <property type="term" value="P:signal transduction"/>
    <property type="evidence" value="ECO:0007669"/>
    <property type="project" value="UniProtKB-KW"/>
</dbReference>
<evidence type="ECO:0000259" key="5">
    <source>
        <dbReference type="PROSITE" id="PS50111"/>
    </source>
</evidence>